<gene>
    <name evidence="3" type="ORF">CCAND93_820008</name>
</gene>
<dbReference type="RefSeq" id="WP_042009825.1">
    <property type="nucleotide sequence ID" value="NZ_CDOL01000275.1"/>
</dbReference>
<protein>
    <submittedName>
        <fullName evidence="3">Uncharacterized protein</fullName>
    </submittedName>
</protein>
<name>A0A0B7IUK4_9FLAO</name>
<evidence type="ECO:0000313" key="4">
    <source>
        <dbReference type="Proteomes" id="UP000038200"/>
    </source>
</evidence>
<keyword evidence="2" id="KW-0812">Transmembrane</keyword>
<dbReference type="Proteomes" id="UP000038200">
    <property type="component" value="Unassembled WGS sequence"/>
</dbReference>
<dbReference type="EMBL" id="CDOL01000275">
    <property type="protein sequence ID" value="CEN54309.1"/>
    <property type="molecule type" value="Genomic_DNA"/>
</dbReference>
<dbReference type="AlphaFoldDB" id="A0A0B7IUK4"/>
<sequence>MNSLIKNSTKNLIRDANGNIVEKKGRAFEPIPFDGRGGPLAEEMRKKAKEKGPYVLDVNRMNQMINETGNLKTTTSTPSVVAPPPGVVAPPPSVVAPPPPDVNTPSHTKKEFFTTENILIGVGILFVIFLMKK</sequence>
<proteinExistence type="predicted"/>
<keyword evidence="2" id="KW-1133">Transmembrane helix</keyword>
<evidence type="ECO:0000256" key="2">
    <source>
        <dbReference type="SAM" id="Phobius"/>
    </source>
</evidence>
<feature type="compositionally biased region" description="Pro residues" evidence="1">
    <location>
        <begin position="81"/>
        <end position="102"/>
    </location>
</feature>
<evidence type="ECO:0000313" key="3">
    <source>
        <dbReference type="EMBL" id="CEN54309.1"/>
    </source>
</evidence>
<reference evidence="3 4" key="1">
    <citation type="submission" date="2015-01" db="EMBL/GenBank/DDBJ databases">
        <authorList>
            <person name="Xiang T."/>
            <person name="Song Y."/>
            <person name="Huang L."/>
            <person name="Wang B."/>
            <person name="Wu P."/>
        </authorList>
    </citation>
    <scope>NUCLEOTIDE SEQUENCE [LARGE SCALE GENOMIC DNA]</scope>
    <source>
        <strain evidence="3 4">CcD93</strain>
    </source>
</reference>
<evidence type="ECO:0000256" key="1">
    <source>
        <dbReference type="SAM" id="MobiDB-lite"/>
    </source>
</evidence>
<accession>A0A0B7IUK4</accession>
<organism evidence="3 4">
    <name type="scientific">Capnocytophaga canis</name>
    <dbReference type="NCBI Taxonomy" id="1848903"/>
    <lineage>
        <taxon>Bacteria</taxon>
        <taxon>Pseudomonadati</taxon>
        <taxon>Bacteroidota</taxon>
        <taxon>Flavobacteriia</taxon>
        <taxon>Flavobacteriales</taxon>
        <taxon>Flavobacteriaceae</taxon>
        <taxon>Capnocytophaga</taxon>
    </lineage>
</organism>
<feature type="transmembrane region" description="Helical" evidence="2">
    <location>
        <begin position="112"/>
        <end position="131"/>
    </location>
</feature>
<feature type="region of interest" description="Disordered" evidence="1">
    <location>
        <begin position="68"/>
        <end position="103"/>
    </location>
</feature>
<keyword evidence="2" id="KW-0472">Membrane</keyword>